<name>A0A8H6WLW5_MYCCL</name>
<keyword evidence="5" id="KW-1185">Reference proteome</keyword>
<organism evidence="4 5">
    <name type="scientific">Mycena chlorophos</name>
    <name type="common">Agaric fungus</name>
    <name type="synonym">Agaricus chlorophos</name>
    <dbReference type="NCBI Taxonomy" id="658473"/>
    <lineage>
        <taxon>Eukaryota</taxon>
        <taxon>Fungi</taxon>
        <taxon>Dikarya</taxon>
        <taxon>Basidiomycota</taxon>
        <taxon>Agaricomycotina</taxon>
        <taxon>Agaricomycetes</taxon>
        <taxon>Agaricomycetidae</taxon>
        <taxon>Agaricales</taxon>
        <taxon>Marasmiineae</taxon>
        <taxon>Mycenaceae</taxon>
        <taxon>Mycena</taxon>
    </lineage>
</organism>
<dbReference type="Pfam" id="PF13560">
    <property type="entry name" value="HTH_31"/>
    <property type="match status" value="1"/>
</dbReference>
<sequence length="71" mass="7060">MPPNPQCSALAAAKDRSGMSYGAIAGKVGLSEQKVIDICTGAQQATTSEFNAIANALGISNAPATAAHATK</sequence>
<dbReference type="Gene3D" id="1.10.260.40">
    <property type="entry name" value="lambda repressor-like DNA-binding domains"/>
    <property type="match status" value="1"/>
</dbReference>
<comment type="function">
    <text evidence="2">Transcriptional coactivator that stimulates GCN4-dependent transcriptional activity by bridging the DNA-binding region of GCN4 and TBP (SPT15), thereby recruiting TBP to GCN4-bound promoters. Involved in induction of the ribosome quality control (RQC) pathway; a pathway that degrades nascent peptide chains during problematic translation. Required to prevent stalled ribosomes from frameshifting.</text>
</comment>
<gene>
    <name evidence="3" type="ORF">HMN09_00113400</name>
    <name evidence="4" type="ORF">HMN09_00125300</name>
</gene>
<dbReference type="SUPFAM" id="SSF47413">
    <property type="entry name" value="lambda repressor-like DNA-binding domains"/>
    <property type="match status" value="1"/>
</dbReference>
<evidence type="ECO:0000256" key="2">
    <source>
        <dbReference type="ARBA" id="ARBA00035107"/>
    </source>
</evidence>
<dbReference type="InterPro" id="IPR001387">
    <property type="entry name" value="Cro/C1-type_HTH"/>
</dbReference>
<dbReference type="InterPro" id="IPR010982">
    <property type="entry name" value="Lambda_DNA-bd_dom_sf"/>
</dbReference>
<dbReference type="EMBL" id="JACAZE010000001">
    <property type="protein sequence ID" value="KAF7323325.1"/>
    <property type="molecule type" value="Genomic_DNA"/>
</dbReference>
<dbReference type="GO" id="GO:0003677">
    <property type="term" value="F:DNA binding"/>
    <property type="evidence" value="ECO:0007669"/>
    <property type="project" value="InterPro"/>
</dbReference>
<accession>A0A8H6WLW5</accession>
<evidence type="ECO:0000313" key="4">
    <source>
        <dbReference type="EMBL" id="KAF7323444.1"/>
    </source>
</evidence>
<evidence type="ECO:0000313" key="3">
    <source>
        <dbReference type="EMBL" id="KAF7323325.1"/>
    </source>
</evidence>
<protein>
    <submittedName>
        <fullName evidence="4">Transcription factor</fullName>
    </submittedName>
</protein>
<comment type="similarity">
    <text evidence="1">Belongs to the MBF1 family.</text>
</comment>
<evidence type="ECO:0000313" key="5">
    <source>
        <dbReference type="Proteomes" id="UP000613580"/>
    </source>
</evidence>
<dbReference type="CDD" id="cd00093">
    <property type="entry name" value="HTH_XRE"/>
    <property type="match status" value="1"/>
</dbReference>
<reference evidence="4" key="1">
    <citation type="submission" date="2020-05" db="EMBL/GenBank/DDBJ databases">
        <title>Mycena genomes resolve the evolution of fungal bioluminescence.</title>
        <authorList>
            <person name="Tsai I.J."/>
        </authorList>
    </citation>
    <scope>NUCLEOTIDE SEQUENCE</scope>
    <source>
        <strain evidence="4">110903Hualien_Pintung</strain>
    </source>
</reference>
<proteinExistence type="inferred from homology"/>
<dbReference type="AlphaFoldDB" id="A0A8H6WLW5"/>
<evidence type="ECO:0000256" key="1">
    <source>
        <dbReference type="ARBA" id="ARBA00009802"/>
    </source>
</evidence>
<dbReference type="EMBL" id="JACAZE010000001">
    <property type="protein sequence ID" value="KAF7323444.1"/>
    <property type="molecule type" value="Genomic_DNA"/>
</dbReference>
<comment type="caution">
    <text evidence="4">The sequence shown here is derived from an EMBL/GenBank/DDBJ whole genome shotgun (WGS) entry which is preliminary data.</text>
</comment>
<dbReference type="Proteomes" id="UP000613580">
    <property type="component" value="Unassembled WGS sequence"/>
</dbReference>
<dbReference type="OrthoDB" id="3226546at2759"/>